<accession>A0A644U6N3</accession>
<sequence length="424" mass="48002">MGTNQRFHCSQGYYLEHTLSLLQKAVEDGRINEDERAIIDEYIGELVAVSQISPVRRYKLVGTIIRNHEFHPPFTECKIKDVYHAIDLIKTATAQDGTPRYKKNTIADLVQMVKRFFIWLAENEYCDIDLRKLKKIRAPRYNQSTVTADMLLTESEVLAIIGAANNSRDRALISLLYEGGFRIGEVGNLTWKQVEFTDWNVTVNTAEKTGKPRYVPLAASRSYLAQWKNDYPLPITPSNYVFLTSTTHKPLQYAGLVKQIRALALRAGVKKHIKPHIFRHSRITHLCQKGLNESVIKLMMWGDVNTNMMKVYQHLTNSDVNAAIAELNGVSIPNTENTHKGKKTMAPVQCARCATVNSPNLKYCGNCGAPLTKDEEESAENMTNEIRSSMAQDPAFLMEMYSAMQQVAKEHNIILPIPDQVDDV</sequence>
<evidence type="ECO:0000313" key="3">
    <source>
        <dbReference type="EMBL" id="MPL74598.1"/>
    </source>
</evidence>
<dbReference type="InterPro" id="IPR050090">
    <property type="entry name" value="Tyrosine_recombinase_XerCD"/>
</dbReference>
<reference evidence="3" key="1">
    <citation type="submission" date="2019-08" db="EMBL/GenBank/DDBJ databases">
        <authorList>
            <person name="Kucharzyk K."/>
            <person name="Murdoch R.W."/>
            <person name="Higgins S."/>
            <person name="Loffler F."/>
        </authorList>
    </citation>
    <scope>NUCLEOTIDE SEQUENCE</scope>
</reference>
<keyword evidence="1" id="KW-0233">DNA recombination</keyword>
<evidence type="ECO:0000256" key="1">
    <source>
        <dbReference type="ARBA" id="ARBA00023172"/>
    </source>
</evidence>
<dbReference type="InterPro" id="IPR013762">
    <property type="entry name" value="Integrase-like_cat_sf"/>
</dbReference>
<gene>
    <name evidence="3" type="primary">xerC_24</name>
    <name evidence="3" type="ORF">SDC9_20413</name>
</gene>
<dbReference type="Gene3D" id="1.10.443.10">
    <property type="entry name" value="Intergrase catalytic core"/>
    <property type="match status" value="1"/>
</dbReference>
<dbReference type="Pfam" id="PF00589">
    <property type="entry name" value="Phage_integrase"/>
    <property type="match status" value="1"/>
</dbReference>
<comment type="caution">
    <text evidence="3">The sequence shown here is derived from an EMBL/GenBank/DDBJ whole genome shotgun (WGS) entry which is preliminary data.</text>
</comment>
<dbReference type="GO" id="GO:0015074">
    <property type="term" value="P:DNA integration"/>
    <property type="evidence" value="ECO:0007669"/>
    <property type="project" value="InterPro"/>
</dbReference>
<evidence type="ECO:0000259" key="2">
    <source>
        <dbReference type="PROSITE" id="PS51898"/>
    </source>
</evidence>
<dbReference type="EMBL" id="VSSQ01000081">
    <property type="protein sequence ID" value="MPL74598.1"/>
    <property type="molecule type" value="Genomic_DNA"/>
</dbReference>
<dbReference type="PROSITE" id="PS51898">
    <property type="entry name" value="TYR_RECOMBINASE"/>
    <property type="match status" value="1"/>
</dbReference>
<dbReference type="CDD" id="cd00397">
    <property type="entry name" value="DNA_BRE_C"/>
    <property type="match status" value="1"/>
</dbReference>
<protein>
    <submittedName>
        <fullName evidence="3">Tyrosine recombinase XerC</fullName>
    </submittedName>
</protein>
<dbReference type="AlphaFoldDB" id="A0A644U6N3"/>
<name>A0A644U6N3_9ZZZZ</name>
<dbReference type="InterPro" id="IPR002104">
    <property type="entry name" value="Integrase_catalytic"/>
</dbReference>
<dbReference type="InterPro" id="IPR011010">
    <property type="entry name" value="DNA_brk_join_enz"/>
</dbReference>
<feature type="domain" description="Tyr recombinase" evidence="2">
    <location>
        <begin position="146"/>
        <end position="326"/>
    </location>
</feature>
<dbReference type="SUPFAM" id="SSF56349">
    <property type="entry name" value="DNA breaking-rejoining enzymes"/>
    <property type="match status" value="1"/>
</dbReference>
<dbReference type="GO" id="GO:0003677">
    <property type="term" value="F:DNA binding"/>
    <property type="evidence" value="ECO:0007669"/>
    <property type="project" value="InterPro"/>
</dbReference>
<dbReference type="PANTHER" id="PTHR30349:SF87">
    <property type="entry name" value="TRANSPOSASE A"/>
    <property type="match status" value="1"/>
</dbReference>
<organism evidence="3">
    <name type="scientific">bioreactor metagenome</name>
    <dbReference type="NCBI Taxonomy" id="1076179"/>
    <lineage>
        <taxon>unclassified sequences</taxon>
        <taxon>metagenomes</taxon>
        <taxon>ecological metagenomes</taxon>
    </lineage>
</organism>
<dbReference type="PANTHER" id="PTHR30349">
    <property type="entry name" value="PHAGE INTEGRASE-RELATED"/>
    <property type="match status" value="1"/>
</dbReference>
<dbReference type="GO" id="GO:0006310">
    <property type="term" value="P:DNA recombination"/>
    <property type="evidence" value="ECO:0007669"/>
    <property type="project" value="UniProtKB-KW"/>
</dbReference>
<proteinExistence type="predicted"/>